<keyword evidence="2" id="KW-1185">Reference proteome</keyword>
<sequence>MTYQTLMYKTVTSQPEKGVQQIVDRIISSGRMSRQDHNLLTSTVLANGNINDGDRRLINRVFDHVQTGQLKLMDW</sequence>
<name>A0ABR8A292_9CYAN</name>
<accession>A0ABR8A292</accession>
<reference evidence="1 2" key="1">
    <citation type="journal article" date="2020" name="ISME J.">
        <title>Comparative genomics reveals insights into cyanobacterial evolution and habitat adaptation.</title>
        <authorList>
            <person name="Chen M.Y."/>
            <person name="Teng W.K."/>
            <person name="Zhao L."/>
            <person name="Hu C.X."/>
            <person name="Zhou Y.K."/>
            <person name="Han B.P."/>
            <person name="Song L.R."/>
            <person name="Shu W.S."/>
        </authorList>
    </citation>
    <scope>NUCLEOTIDE SEQUENCE [LARGE SCALE GENOMIC DNA]</scope>
    <source>
        <strain evidence="1 2">FACHB-288</strain>
    </source>
</reference>
<dbReference type="EMBL" id="JACJQH010000001">
    <property type="protein sequence ID" value="MBD2193964.1"/>
    <property type="molecule type" value="Genomic_DNA"/>
</dbReference>
<dbReference type="RefSeq" id="WP_190538337.1">
    <property type="nucleotide sequence ID" value="NZ_CAWPNO010000001.1"/>
</dbReference>
<proteinExistence type="predicted"/>
<gene>
    <name evidence="1" type="ORF">H6G24_00450</name>
</gene>
<evidence type="ECO:0000313" key="1">
    <source>
        <dbReference type="EMBL" id="MBD2193964.1"/>
    </source>
</evidence>
<evidence type="ECO:0000313" key="2">
    <source>
        <dbReference type="Proteomes" id="UP000658514"/>
    </source>
</evidence>
<dbReference type="Proteomes" id="UP000658514">
    <property type="component" value="Unassembled WGS sequence"/>
</dbReference>
<organism evidence="1 2">
    <name type="scientific">Calothrix parietina FACHB-288</name>
    <dbReference type="NCBI Taxonomy" id="2692896"/>
    <lineage>
        <taxon>Bacteria</taxon>
        <taxon>Bacillati</taxon>
        <taxon>Cyanobacteriota</taxon>
        <taxon>Cyanophyceae</taxon>
        <taxon>Nostocales</taxon>
        <taxon>Calotrichaceae</taxon>
        <taxon>Calothrix</taxon>
    </lineage>
</organism>
<comment type="caution">
    <text evidence="1">The sequence shown here is derived from an EMBL/GenBank/DDBJ whole genome shotgun (WGS) entry which is preliminary data.</text>
</comment>
<protein>
    <submittedName>
        <fullName evidence="1">Uncharacterized protein</fullName>
    </submittedName>
</protein>